<feature type="binding site" evidence="7">
    <location>
        <position position="57"/>
    </location>
    <ligand>
        <name>Zn(2+)</name>
        <dbReference type="ChEBI" id="CHEBI:29105"/>
        <label>1</label>
    </ligand>
</feature>
<dbReference type="UniPathway" id="UPA00619">
    <property type="reaction ID" value="UER00676"/>
</dbReference>
<evidence type="ECO:0000256" key="1">
    <source>
        <dbReference type="ARBA" id="ARBA00001623"/>
    </source>
</evidence>
<accession>A0A831WAI5</accession>
<dbReference type="InterPro" id="IPR001279">
    <property type="entry name" value="Metallo-B-lactamas"/>
</dbReference>
<dbReference type="InterPro" id="IPR036866">
    <property type="entry name" value="RibonucZ/Hydroxyglut_hydro"/>
</dbReference>
<feature type="binding site" evidence="7">
    <location>
        <position position="61"/>
    </location>
    <ligand>
        <name>Zn(2+)</name>
        <dbReference type="ChEBI" id="CHEBI:29105"/>
        <label>2</label>
    </ligand>
</feature>
<dbReference type="GO" id="GO:0019243">
    <property type="term" value="P:methylglyoxal catabolic process to D-lactate via S-lactoyl-glutathione"/>
    <property type="evidence" value="ECO:0007669"/>
    <property type="project" value="UniProtKB-UniRule"/>
</dbReference>
<comment type="cofactor">
    <cofactor evidence="7">
        <name>Zn(2+)</name>
        <dbReference type="ChEBI" id="CHEBI:29105"/>
    </cofactor>
    <text evidence="7">Binds 2 Zn(2+) ions per subunit.</text>
</comment>
<organism evidence="9">
    <name type="scientific">Thiolapillus brandeum</name>
    <dbReference type="NCBI Taxonomy" id="1076588"/>
    <lineage>
        <taxon>Bacteria</taxon>
        <taxon>Pseudomonadati</taxon>
        <taxon>Pseudomonadota</taxon>
        <taxon>Gammaproteobacteria</taxon>
        <taxon>Chromatiales</taxon>
        <taxon>Sedimenticolaceae</taxon>
        <taxon>Thiolapillus</taxon>
    </lineage>
</organism>
<feature type="binding site" evidence="7">
    <location>
        <position position="59"/>
    </location>
    <ligand>
        <name>Zn(2+)</name>
        <dbReference type="ChEBI" id="CHEBI:29105"/>
        <label>1</label>
    </ligand>
</feature>
<dbReference type="Gene3D" id="3.60.15.10">
    <property type="entry name" value="Ribonuclease Z/Hydroxyacylglutathione hydrolase-like"/>
    <property type="match status" value="1"/>
</dbReference>
<dbReference type="PANTHER" id="PTHR43705">
    <property type="entry name" value="HYDROXYACYLGLUTATHIONE HYDROLASE"/>
    <property type="match status" value="1"/>
</dbReference>
<feature type="binding site" evidence="7">
    <location>
        <position position="116"/>
    </location>
    <ligand>
        <name>Zn(2+)</name>
        <dbReference type="ChEBI" id="CHEBI:29105"/>
        <label>1</label>
    </ligand>
</feature>
<dbReference type="InterPro" id="IPR050110">
    <property type="entry name" value="Glyoxalase_II_hydrolase"/>
</dbReference>
<keyword evidence="6 7" id="KW-0862">Zinc</keyword>
<dbReference type="PIRSF" id="PIRSF005457">
    <property type="entry name" value="Glx"/>
    <property type="match status" value="1"/>
</dbReference>
<dbReference type="Pfam" id="PF00753">
    <property type="entry name" value="Lactamase_B"/>
    <property type="match status" value="1"/>
</dbReference>
<evidence type="ECO:0000313" key="9">
    <source>
        <dbReference type="EMBL" id="HEC05210.1"/>
    </source>
</evidence>
<dbReference type="PANTHER" id="PTHR43705:SF1">
    <property type="entry name" value="HYDROXYACYLGLUTATHIONE HYDROLASE GLOB"/>
    <property type="match status" value="1"/>
</dbReference>
<feature type="binding site" evidence="7">
    <location>
        <position position="171"/>
    </location>
    <ligand>
        <name>Zn(2+)</name>
        <dbReference type="ChEBI" id="CHEBI:29105"/>
        <label>2</label>
    </ligand>
</feature>
<evidence type="ECO:0000256" key="5">
    <source>
        <dbReference type="ARBA" id="ARBA00022801"/>
    </source>
</evidence>
<name>A0A831WAI5_9GAMM</name>
<dbReference type="SMART" id="SM00849">
    <property type="entry name" value="Lactamase_B"/>
    <property type="match status" value="1"/>
</dbReference>
<dbReference type="InterPro" id="IPR035680">
    <property type="entry name" value="Clx_II_MBL"/>
</dbReference>
<dbReference type="InterPro" id="IPR032282">
    <property type="entry name" value="HAGH_C"/>
</dbReference>
<dbReference type="NCBIfam" id="TIGR03413">
    <property type="entry name" value="GSH_gloB"/>
    <property type="match status" value="1"/>
</dbReference>
<feature type="domain" description="Metallo-beta-lactamase" evidence="8">
    <location>
        <begin position="14"/>
        <end position="171"/>
    </location>
</feature>
<comment type="catalytic activity">
    <reaction evidence="1 7">
        <text>an S-(2-hydroxyacyl)glutathione + H2O = a 2-hydroxy carboxylate + glutathione + H(+)</text>
        <dbReference type="Rhea" id="RHEA:21864"/>
        <dbReference type="ChEBI" id="CHEBI:15377"/>
        <dbReference type="ChEBI" id="CHEBI:15378"/>
        <dbReference type="ChEBI" id="CHEBI:57925"/>
        <dbReference type="ChEBI" id="CHEBI:58896"/>
        <dbReference type="ChEBI" id="CHEBI:71261"/>
        <dbReference type="EC" id="3.1.2.6"/>
    </reaction>
</comment>
<evidence type="ECO:0000256" key="7">
    <source>
        <dbReference type="HAMAP-Rule" id="MF_01374"/>
    </source>
</evidence>
<dbReference type="Pfam" id="PF16123">
    <property type="entry name" value="HAGH_C"/>
    <property type="match status" value="1"/>
</dbReference>
<evidence type="ECO:0000256" key="6">
    <source>
        <dbReference type="ARBA" id="ARBA00022833"/>
    </source>
</evidence>
<keyword evidence="5 7" id="KW-0378">Hydrolase</keyword>
<comment type="subunit">
    <text evidence="7">Monomer.</text>
</comment>
<feature type="binding site" evidence="7">
    <location>
        <position position="133"/>
    </location>
    <ligand>
        <name>Zn(2+)</name>
        <dbReference type="ChEBI" id="CHEBI:29105"/>
        <label>2</label>
    </ligand>
</feature>
<dbReference type="Proteomes" id="UP000886339">
    <property type="component" value="Unassembled WGS sequence"/>
</dbReference>
<dbReference type="AlphaFoldDB" id="A0A831WAI5"/>
<comment type="function">
    <text evidence="7">Thiolesterase that catalyzes the hydrolysis of S-D-lactoyl-glutathione to form glutathione and D-lactic acid.</text>
</comment>
<evidence type="ECO:0000256" key="3">
    <source>
        <dbReference type="ARBA" id="ARBA00006759"/>
    </source>
</evidence>
<dbReference type="InterPro" id="IPR017782">
    <property type="entry name" value="Hydroxyacylglutathione_Hdrlase"/>
</dbReference>
<evidence type="ECO:0000256" key="2">
    <source>
        <dbReference type="ARBA" id="ARBA00004963"/>
    </source>
</evidence>
<dbReference type="HAMAP" id="MF_01374">
    <property type="entry name" value="Glyoxalase_2"/>
    <property type="match status" value="1"/>
</dbReference>
<dbReference type="SUPFAM" id="SSF56281">
    <property type="entry name" value="Metallo-hydrolase/oxidoreductase"/>
    <property type="match status" value="1"/>
</dbReference>
<protein>
    <recommendedName>
        <fullName evidence="7">Hydroxyacylglutathione hydrolase</fullName>
        <ecNumber evidence="7">3.1.2.6</ecNumber>
    </recommendedName>
    <alternativeName>
        <fullName evidence="7">Glyoxalase II</fullName>
        <shortName evidence="7">Glx II</shortName>
    </alternativeName>
</protein>
<comment type="pathway">
    <text evidence="2 7">Secondary metabolite metabolism; methylglyoxal degradation; (R)-lactate from methylglyoxal: step 2/2.</text>
</comment>
<dbReference type="EC" id="3.1.2.6" evidence="7"/>
<dbReference type="GO" id="GO:0046872">
    <property type="term" value="F:metal ion binding"/>
    <property type="evidence" value="ECO:0007669"/>
    <property type="project" value="UniProtKB-KW"/>
</dbReference>
<dbReference type="EMBL" id="DRLF01000001">
    <property type="protein sequence ID" value="HEC05210.1"/>
    <property type="molecule type" value="Genomic_DNA"/>
</dbReference>
<proteinExistence type="inferred from homology"/>
<reference evidence="9" key="1">
    <citation type="journal article" date="2020" name="mSystems">
        <title>Genome- and Community-Level Interaction Insights into Carbon Utilization and Element Cycling Functions of Hydrothermarchaeota in Hydrothermal Sediment.</title>
        <authorList>
            <person name="Zhou Z."/>
            <person name="Liu Y."/>
            <person name="Xu W."/>
            <person name="Pan J."/>
            <person name="Luo Z.H."/>
            <person name="Li M."/>
        </authorList>
    </citation>
    <scope>NUCLEOTIDE SEQUENCE [LARGE SCALE GENOMIC DNA]</scope>
    <source>
        <strain evidence="9">HyVt-458</strain>
    </source>
</reference>
<comment type="caution">
    <text evidence="9">The sequence shown here is derived from an EMBL/GenBank/DDBJ whole genome shotgun (WGS) entry which is preliminary data.</text>
</comment>
<feature type="binding site" evidence="7">
    <location>
        <position position="133"/>
    </location>
    <ligand>
        <name>Zn(2+)</name>
        <dbReference type="ChEBI" id="CHEBI:29105"/>
        <label>1</label>
    </ligand>
</feature>
<comment type="similarity">
    <text evidence="3 7">Belongs to the metallo-beta-lactamase superfamily. Glyoxalase II family.</text>
</comment>
<dbReference type="CDD" id="cd07723">
    <property type="entry name" value="hydroxyacylglutathione_hydrolase_MBL-fold"/>
    <property type="match status" value="1"/>
</dbReference>
<evidence type="ECO:0000256" key="4">
    <source>
        <dbReference type="ARBA" id="ARBA00022723"/>
    </source>
</evidence>
<sequence length="261" mass="29053">MNPIDVIPLPAFDDNYIWLLRIEGTPDCVVVDPGDEDPVLAYLEAQDLQLTAMLITHKHGDHTGGVKALKQHWPRAVVYGPAHEPVSALDRKLEDGAEVSLLQGKMNLRVLNVPGHTEGHIAYHSDGLLFCGDTLFAGGCGRVFSGTFEQLSDSLRRIAELPADTLIYCAHEYTLANLGFARWVEPENAALLQRIREDQEKRARGLPTVPSTLALELATNPFLRTDVPDVVRAAEKWAGRSLSGHREVFKALRQWKDRDYD</sequence>
<dbReference type="GO" id="GO:0004416">
    <property type="term" value="F:hydroxyacylglutathione hydrolase activity"/>
    <property type="evidence" value="ECO:0007669"/>
    <property type="project" value="UniProtKB-UniRule"/>
</dbReference>
<gene>
    <name evidence="7 9" type="primary">gloB</name>
    <name evidence="9" type="ORF">ENJ12_00020</name>
</gene>
<feature type="binding site" evidence="7">
    <location>
        <position position="62"/>
    </location>
    <ligand>
        <name>Zn(2+)</name>
        <dbReference type="ChEBI" id="CHEBI:29105"/>
        <label>2</label>
    </ligand>
</feature>
<keyword evidence="4 7" id="KW-0479">Metal-binding</keyword>
<evidence type="ECO:0000259" key="8">
    <source>
        <dbReference type="SMART" id="SM00849"/>
    </source>
</evidence>